<dbReference type="PANTHER" id="PTHR12993">
    <property type="entry name" value="N-ACETYLGLUCOSAMINYL-PHOSPHATIDYLINOSITOL DE-N-ACETYLASE-RELATED"/>
    <property type="match status" value="1"/>
</dbReference>
<evidence type="ECO:0000313" key="3">
    <source>
        <dbReference type="Proteomes" id="UP000295525"/>
    </source>
</evidence>
<dbReference type="SUPFAM" id="SSF89372">
    <property type="entry name" value="Fucose-specific lectin"/>
    <property type="match status" value="2"/>
</dbReference>
<proteinExistence type="predicted"/>
<evidence type="ECO:0000259" key="1">
    <source>
        <dbReference type="Pfam" id="PF26607"/>
    </source>
</evidence>
<reference evidence="2 3" key="1">
    <citation type="submission" date="2019-03" db="EMBL/GenBank/DDBJ databases">
        <title>Genomic Encyclopedia of Type Strains, Phase IV (KMG-IV): sequencing the most valuable type-strain genomes for metagenomic binning, comparative biology and taxonomic classification.</title>
        <authorList>
            <person name="Goeker M."/>
        </authorList>
    </citation>
    <scope>NUCLEOTIDE SEQUENCE [LARGE SCALE GENOMIC DNA]</scope>
    <source>
        <strain evidence="2 3">DSM 24591</strain>
    </source>
</reference>
<dbReference type="InterPro" id="IPR058502">
    <property type="entry name" value="PLL-like_beta-prop"/>
</dbReference>
<evidence type="ECO:0000313" key="2">
    <source>
        <dbReference type="EMBL" id="TCT10089.1"/>
    </source>
</evidence>
<dbReference type="EMBL" id="SMAJ01000002">
    <property type="protein sequence ID" value="TCT10089.1"/>
    <property type="molecule type" value="Genomic_DNA"/>
</dbReference>
<dbReference type="OrthoDB" id="6064917at2"/>
<accession>A0A4R3MCW7</accession>
<dbReference type="InterPro" id="IPR003737">
    <property type="entry name" value="GlcNAc_PI_deacetylase-related"/>
</dbReference>
<dbReference type="Pfam" id="PF26607">
    <property type="entry name" value="DUF8189"/>
    <property type="match status" value="1"/>
</dbReference>
<gene>
    <name evidence="2" type="ORF">EDC26_10245</name>
</gene>
<dbReference type="SUPFAM" id="SSF102588">
    <property type="entry name" value="LmbE-like"/>
    <property type="match status" value="1"/>
</dbReference>
<dbReference type="AlphaFoldDB" id="A0A4R3MCW7"/>
<keyword evidence="3" id="KW-1185">Reference proteome</keyword>
<dbReference type="InterPro" id="IPR024078">
    <property type="entry name" value="LmbE-like_dom_sf"/>
</dbReference>
<sequence length="650" mass="70495">MSSVRWLAVWCVLVLTGVGAPAWSASLAQCHGMRDLVFVAHQDDDLLFMNPDINTTINAGGCVQVVYLTAAERGEGEQYMLGRARGVRAAYAYQADKPDNWVEDVAVFDKRPLARFVLKANPRVSMIHMRLQDPWLGKGWGSLTPLSRAESVPGATAQSLGPYVEIYNREDLVATIADIIKDYQPTVVRHMDASITIPYTKLCWRCPGSDHPDHIASARLVRDAIKVEPGNYAEVGYVDYPTQERPANLTAAEITEKTKAFRHYAWDDYRYCPKGPATCKEPAGTAASWVGRTYYVIRRNAAPAVASNPAGGYFLFAVGEANSAANVRAGHDRHWQSLGGRIAGHVVAFNLNNGAAGVLARDATGGLWFKVQTGGRAWPGWQNLNGPTIVSVPFVTHNADGRLALLALGSDGLFHYGAPRSADLHALWQWSALPALARFLPDVAVTPDADGRLTVFAADRGGDLWISSQSAPGAGVWTPWRQIDDISTSGGLAALRNGQRLIELYARDKETGHLLKISQSQPGAANGRWEAAIDMGFSYVGHPAIGLDEQGRVVVAVLDHADGEIWLADASGLVTLGGNVESTPVLRVIDNSLYVFARSNESAQTYRLWTRVKGQWQRPQRLSPPPASGGESFIHTPINHAPATIMAAQP</sequence>
<organism evidence="2 3">
    <name type="scientific">Paralcaligenes ureilyticus</name>
    <dbReference type="NCBI Taxonomy" id="627131"/>
    <lineage>
        <taxon>Bacteria</taxon>
        <taxon>Pseudomonadati</taxon>
        <taxon>Pseudomonadota</taxon>
        <taxon>Betaproteobacteria</taxon>
        <taxon>Burkholderiales</taxon>
        <taxon>Alcaligenaceae</taxon>
        <taxon>Paralcaligenes</taxon>
    </lineage>
</organism>
<protein>
    <submittedName>
        <fullName evidence="2">GlcNAc-PI de-N-acetylase</fullName>
    </submittedName>
</protein>
<dbReference type="PANTHER" id="PTHR12993:SF26">
    <property type="entry name" value="1D-MYO-INOSITOL 2-ACETAMIDO-2-DEOXY-ALPHA-D-GLUCOPYRANOSIDE DEACETYLASE"/>
    <property type="match status" value="1"/>
</dbReference>
<dbReference type="GO" id="GO:0016811">
    <property type="term" value="F:hydrolase activity, acting on carbon-nitrogen (but not peptide) bonds, in linear amides"/>
    <property type="evidence" value="ECO:0007669"/>
    <property type="project" value="TreeGrafter"/>
</dbReference>
<feature type="domain" description="PLL-like beta propeller" evidence="1">
    <location>
        <begin position="285"/>
        <end position="566"/>
    </location>
</feature>
<dbReference type="Pfam" id="PF02585">
    <property type="entry name" value="PIG-L"/>
    <property type="match status" value="1"/>
</dbReference>
<name>A0A4R3MCW7_9BURK</name>
<dbReference type="Proteomes" id="UP000295525">
    <property type="component" value="Unassembled WGS sequence"/>
</dbReference>
<dbReference type="RefSeq" id="WP_132579719.1">
    <property type="nucleotide sequence ID" value="NZ_SMAJ01000002.1"/>
</dbReference>
<comment type="caution">
    <text evidence="2">The sequence shown here is derived from an EMBL/GenBank/DDBJ whole genome shotgun (WGS) entry which is preliminary data.</text>
</comment>
<dbReference type="Gene3D" id="3.40.50.10320">
    <property type="entry name" value="LmbE-like"/>
    <property type="match status" value="1"/>
</dbReference>